<name>A0A3D8PZK4_9BACI</name>
<dbReference type="Proteomes" id="UP000256520">
    <property type="component" value="Unassembled WGS sequence"/>
</dbReference>
<dbReference type="RefSeq" id="WP_115748945.1">
    <property type="nucleotide sequence ID" value="NZ_PIOD01000005.1"/>
</dbReference>
<feature type="domain" description="6-hydroxymethylpterin diphosphokinase MptE-like" evidence="1">
    <location>
        <begin position="169"/>
        <end position="337"/>
    </location>
</feature>
<dbReference type="OrthoDB" id="5291305at2"/>
<evidence type="ECO:0000313" key="3">
    <source>
        <dbReference type="Proteomes" id="UP000256520"/>
    </source>
</evidence>
<dbReference type="PANTHER" id="PTHR41786">
    <property type="entry name" value="MOTILITY ACCESSORY FACTOR MAF"/>
    <property type="match status" value="1"/>
</dbReference>
<evidence type="ECO:0000259" key="1">
    <source>
        <dbReference type="Pfam" id="PF01973"/>
    </source>
</evidence>
<organism evidence="2 3">
    <name type="scientific">Oceanobacillus chungangensis</name>
    <dbReference type="NCBI Taxonomy" id="1229152"/>
    <lineage>
        <taxon>Bacteria</taxon>
        <taxon>Bacillati</taxon>
        <taxon>Bacillota</taxon>
        <taxon>Bacilli</taxon>
        <taxon>Bacillales</taxon>
        <taxon>Bacillaceae</taxon>
        <taxon>Oceanobacillus</taxon>
    </lineage>
</organism>
<dbReference type="EMBL" id="PIOD01000005">
    <property type="protein sequence ID" value="RDW20768.1"/>
    <property type="molecule type" value="Genomic_DNA"/>
</dbReference>
<evidence type="ECO:0000313" key="2">
    <source>
        <dbReference type="EMBL" id="RDW20768.1"/>
    </source>
</evidence>
<dbReference type="Pfam" id="PF01973">
    <property type="entry name" value="MptE-like"/>
    <property type="match status" value="1"/>
</dbReference>
<sequence length="420" mass="47437">MNISIIETRTVPTVKVDDDKNSIIFHSKYDPLREANAWCKYALESLNDDEKVVIVGLGAGYHIKKLAETIPEKKITVIEFNSDYYHWFMESPLFAEIKVYSNVVLKLFSNLPLNQQKEVFTTISLENLCIHKSGLDMMPSHYEKVKEIVEDIQFRKNSIKNQIGNIRGNFAKNIALRDEGIGSLGNTYQGKPMILISAGPSLDKQMNLLKQIYNEDKVILGAVATAIKPLLKNGIIPHFFILIDPNITTYTQLTDINLPETPMFYLSSAFHDTVLLHKGPRRILWQNGLTEAEEMAHKLNEPLVQTGGSVATALLDLMIILGASNVALVGQDLAYTDGLSHASHAHAQKSITETAVIHWTMNYYQNGEVATAKNLTIYRKWFENYAEAHPSLELYNCTEGGAYINNWKHISLNSYYETIR</sequence>
<dbReference type="InterPro" id="IPR002826">
    <property type="entry name" value="MptE-like"/>
</dbReference>
<keyword evidence="3" id="KW-1185">Reference proteome</keyword>
<dbReference type="InterPro" id="IPR029063">
    <property type="entry name" value="SAM-dependent_MTases_sf"/>
</dbReference>
<protein>
    <recommendedName>
        <fullName evidence="1">6-hydroxymethylpterin diphosphokinase MptE-like domain-containing protein</fullName>
    </recommendedName>
</protein>
<comment type="caution">
    <text evidence="2">The sequence shown here is derived from an EMBL/GenBank/DDBJ whole genome shotgun (WGS) entry which is preliminary data.</text>
</comment>
<reference evidence="3" key="1">
    <citation type="submission" date="2017-11" db="EMBL/GenBank/DDBJ databases">
        <authorList>
            <person name="Zhu W."/>
        </authorList>
    </citation>
    <scope>NUCLEOTIDE SEQUENCE [LARGE SCALE GENOMIC DNA]</scope>
    <source>
        <strain evidence="3">CAU 1051</strain>
    </source>
</reference>
<dbReference type="PANTHER" id="PTHR41786:SF1">
    <property type="entry name" value="6-HYDROXYMETHYLPTERIN DIPHOSPHOKINASE MPTE-LIKE DOMAIN-CONTAINING PROTEIN"/>
    <property type="match status" value="1"/>
</dbReference>
<proteinExistence type="predicted"/>
<dbReference type="SUPFAM" id="SSF53335">
    <property type="entry name" value="S-adenosyl-L-methionine-dependent methyltransferases"/>
    <property type="match status" value="1"/>
</dbReference>
<accession>A0A3D8PZK4</accession>
<dbReference type="AlphaFoldDB" id="A0A3D8PZK4"/>
<gene>
    <name evidence="2" type="ORF">CWR45_05965</name>
</gene>